<gene>
    <name evidence="1" type="ORF">J2T15_005755</name>
</gene>
<evidence type="ECO:0008006" key="3">
    <source>
        <dbReference type="Google" id="ProtNLM"/>
    </source>
</evidence>
<evidence type="ECO:0000313" key="1">
    <source>
        <dbReference type="EMBL" id="MDQ0116279.1"/>
    </source>
</evidence>
<dbReference type="Proteomes" id="UP001229346">
    <property type="component" value="Unassembled WGS sequence"/>
</dbReference>
<proteinExistence type="predicted"/>
<sequence length="280" mass="31474">MKTRHYRMSGFVLLCLIIVYASCSNVQHYEKKMVEKDRTIGEMQHLLDMRTASISEGRSLLDRTKRQYEWLRMLNADTKWDKVVVRRFVGDAEARTITDPVFLANIGALLHLKSVGETDFPSGYQSDVGTYVYELQKQGEVYSVQVVHRGVIQAAANELYFEVDGSVHQLGVAFMPKPAFLKHDGLVSKMASSGAVKRGESYVQFAPFRVHSRVAPLAEGELLKNAPDQAGERLEIFTFYYYGQQLLMEVYADYAHLTGDGSEEWIGLQDAGTTLLGEAG</sequence>
<protein>
    <recommendedName>
        <fullName evidence="3">DUF4362 domain-containing protein</fullName>
    </recommendedName>
</protein>
<evidence type="ECO:0000313" key="2">
    <source>
        <dbReference type="Proteomes" id="UP001229346"/>
    </source>
</evidence>
<keyword evidence="2" id="KW-1185">Reference proteome</keyword>
<dbReference type="EMBL" id="JAUSSU010000017">
    <property type="protein sequence ID" value="MDQ0116279.1"/>
    <property type="molecule type" value="Genomic_DNA"/>
</dbReference>
<organism evidence="1 2">
    <name type="scientific">Paenibacillus harenae</name>
    <dbReference type="NCBI Taxonomy" id="306543"/>
    <lineage>
        <taxon>Bacteria</taxon>
        <taxon>Bacillati</taxon>
        <taxon>Bacillota</taxon>
        <taxon>Bacilli</taxon>
        <taxon>Bacillales</taxon>
        <taxon>Paenibacillaceae</taxon>
        <taxon>Paenibacillus</taxon>
    </lineage>
</organism>
<name>A0ABT9UCV8_PAEHA</name>
<reference evidence="1 2" key="1">
    <citation type="submission" date="2023-07" db="EMBL/GenBank/DDBJ databases">
        <title>Sorghum-associated microbial communities from plants grown in Nebraska, USA.</title>
        <authorList>
            <person name="Schachtman D."/>
        </authorList>
    </citation>
    <scope>NUCLEOTIDE SEQUENCE [LARGE SCALE GENOMIC DNA]</scope>
    <source>
        <strain evidence="1 2">CC482</strain>
    </source>
</reference>
<dbReference type="RefSeq" id="WP_307208328.1">
    <property type="nucleotide sequence ID" value="NZ_JAUSSU010000017.1"/>
</dbReference>
<accession>A0ABT9UCV8</accession>
<comment type="caution">
    <text evidence="1">The sequence shown here is derived from an EMBL/GenBank/DDBJ whole genome shotgun (WGS) entry which is preliminary data.</text>
</comment>